<proteinExistence type="predicted"/>
<protein>
    <submittedName>
        <fullName evidence="2">Uncharacterized protein</fullName>
    </submittedName>
</protein>
<comment type="caution">
    <text evidence="2">The sequence shown here is derived from an EMBL/GenBank/DDBJ whole genome shotgun (WGS) entry which is preliminary data.</text>
</comment>
<evidence type="ECO:0000313" key="3">
    <source>
        <dbReference type="Proteomes" id="UP000062317"/>
    </source>
</evidence>
<dbReference type="Proteomes" id="UP000062317">
    <property type="component" value="Unassembled WGS sequence"/>
</dbReference>
<evidence type="ECO:0000256" key="1">
    <source>
        <dbReference type="SAM" id="MobiDB-lite"/>
    </source>
</evidence>
<sequence length="117" mass="13431">MDRDHILRHCLPEPKACIEAFGNDIHEGRFGDEVYAHFRVPVQEFGDDFLNKQHRYRLGRSEAQCASRVIAIRIHLGEHAVEILQNRMKLRDEAFPGRSGGNAARRSVKQPHADSLF</sequence>
<accession>A0A106EAB6</accession>
<keyword evidence="3" id="KW-1185">Reference proteome</keyword>
<dbReference type="EMBL" id="LPEQ01000100">
    <property type="protein sequence ID" value="KVV43444.1"/>
    <property type="molecule type" value="Genomic_DNA"/>
</dbReference>
<evidence type="ECO:0000313" key="2">
    <source>
        <dbReference type="EMBL" id="KVV43444.1"/>
    </source>
</evidence>
<organism evidence="2 3">
    <name type="scientific">Burkholderia territorii</name>
    <dbReference type="NCBI Taxonomy" id="1503055"/>
    <lineage>
        <taxon>Bacteria</taxon>
        <taxon>Pseudomonadati</taxon>
        <taxon>Pseudomonadota</taxon>
        <taxon>Betaproteobacteria</taxon>
        <taxon>Burkholderiales</taxon>
        <taxon>Burkholderiaceae</taxon>
        <taxon>Burkholderia</taxon>
        <taxon>Burkholderia cepacia complex</taxon>
    </lineage>
</organism>
<feature type="region of interest" description="Disordered" evidence="1">
    <location>
        <begin position="94"/>
        <end position="117"/>
    </location>
</feature>
<dbReference type="AlphaFoldDB" id="A0A106EAB6"/>
<gene>
    <name evidence="2" type="ORF">WT27_09785</name>
</gene>
<reference evidence="2 3" key="1">
    <citation type="submission" date="2015-11" db="EMBL/GenBank/DDBJ databases">
        <title>Expanding the genomic diversity of Burkholderia species for the development of highly accurate diagnostics.</title>
        <authorList>
            <person name="Sahl J."/>
            <person name="Keim P."/>
            <person name="Wagner D."/>
        </authorList>
    </citation>
    <scope>NUCLEOTIDE SEQUENCE [LARGE SCALE GENOMIC DNA]</scope>
    <source>
        <strain evidence="2 3">MSMB1301WGS</strain>
    </source>
</reference>
<name>A0A106EAB6_9BURK</name>